<feature type="transmembrane region" description="Helical" evidence="7">
    <location>
        <begin position="302"/>
        <end position="328"/>
    </location>
</feature>
<dbReference type="PANTHER" id="PTHR33406:SF13">
    <property type="entry name" value="MEMBRANE PROTEIN YDFJ"/>
    <property type="match status" value="1"/>
</dbReference>
<comment type="subcellular location">
    <subcellularLocation>
        <location evidence="1">Cell membrane</location>
        <topology evidence="1">Multi-pass membrane protein</topology>
    </subcellularLocation>
</comment>
<comment type="caution">
    <text evidence="9">The sequence shown here is derived from an EMBL/GenBank/DDBJ whole genome shotgun (WGS) entry which is preliminary data.</text>
</comment>
<reference evidence="9 10" key="1">
    <citation type="submission" date="2021-01" db="EMBL/GenBank/DDBJ databases">
        <title>Streptomyces acididurans sp. nov., isolated from a peat swamp forest soil.</title>
        <authorList>
            <person name="Chantavorakit T."/>
            <person name="Duangmal K."/>
        </authorList>
    </citation>
    <scope>NUCLEOTIDE SEQUENCE [LARGE SCALE GENOMIC DNA]</scope>
    <source>
        <strain evidence="9 10">KK5PA1</strain>
    </source>
</reference>
<feature type="transmembrane region" description="Helical" evidence="7">
    <location>
        <begin position="556"/>
        <end position="579"/>
    </location>
</feature>
<dbReference type="PROSITE" id="PS50156">
    <property type="entry name" value="SSD"/>
    <property type="match status" value="1"/>
</dbReference>
<proteinExistence type="predicted"/>
<feature type="transmembrane region" description="Helical" evidence="7">
    <location>
        <begin position="276"/>
        <end position="296"/>
    </location>
</feature>
<feature type="domain" description="SSD" evidence="8">
    <location>
        <begin position="198"/>
        <end position="327"/>
    </location>
</feature>
<feature type="transmembrane region" description="Helical" evidence="7">
    <location>
        <begin position="599"/>
        <end position="620"/>
    </location>
</feature>
<name>A0ABS2TWC3_9ACTN</name>
<evidence type="ECO:0000256" key="4">
    <source>
        <dbReference type="ARBA" id="ARBA00022989"/>
    </source>
</evidence>
<evidence type="ECO:0000256" key="3">
    <source>
        <dbReference type="ARBA" id="ARBA00022692"/>
    </source>
</evidence>
<dbReference type="InterPro" id="IPR050545">
    <property type="entry name" value="Mycobact_MmpL"/>
</dbReference>
<evidence type="ECO:0000313" key="9">
    <source>
        <dbReference type="EMBL" id="MBM9507387.1"/>
    </source>
</evidence>
<gene>
    <name evidence="9" type="ORF">ITX44_23180</name>
</gene>
<feature type="transmembrane region" description="Helical" evidence="7">
    <location>
        <begin position="178"/>
        <end position="196"/>
    </location>
</feature>
<feature type="transmembrane region" description="Helical" evidence="7">
    <location>
        <begin position="229"/>
        <end position="249"/>
    </location>
</feature>
<evidence type="ECO:0000313" key="10">
    <source>
        <dbReference type="Proteomes" id="UP000749040"/>
    </source>
</evidence>
<sequence length="745" mass="77989">MGGWSARHRWAAVGGWLLFVVLVVLLGQAAGRHDVDEDTSMPGEVRQAALVQDHAGLQGLAGEMVLVQVRGGSGTADDPAFRAAVTDVMSSVRATGKVTAVQSPYATKALSADHRSALVRFDMLGDKKTAADRVQPVLDAVQAAQQRHSALRIEEFGDASSDKTLNNAFGSDFTTAEYSALPVALGILLIAFGALVAALLPVVLAMTAFLAASGVVALVSHSVPMSDTANSVMLLVGLAVGVDYCLFYLRREREERAAGHDPATALRIAAATSGRAILISGITVIVAMAGMLFTGIGDFKAMGVATMIVVAIAVFGSVTVLPALLSLLGERVEKGKVPLLGRIGRARGRRGTPAGSSRFWRTVLRPVLRNPKAATVLAGGTLAVIALPAFGMHTANLSLDQELGHHLPIIQTYDRINAAFPGGPDPAHVIVKADAIDAPAVRKAIADFRTEAVASGASRGPVTVTVHGPQNEAQIDVPLAGGTDRHEAEADVRLLRDHVRPDTLGKVAGVQAPITGETASSMDFNHKITSSVLPVFAFVTVFAFLLMLLSFRSLTIALTSIALNLLSVGAAYGILTVVFQHGWGASLVGATGTGAVVAWLPLFLFVILFGLSMDYHVFVVSRIREARMRGLTTKGAIEHGITGSAGVVTSAAVIMVAVFSIFGTLSMQSMKQMGVGLAFAVLIDATVIRGVLLPSVMALLGERNWYLPRWLRGLPDLTHDESSLPLPPAPGGAPAGPLPDPAHRF</sequence>
<evidence type="ECO:0000259" key="8">
    <source>
        <dbReference type="PROSITE" id="PS50156"/>
    </source>
</evidence>
<organism evidence="9 10">
    <name type="scientific">Actinacidiphila acididurans</name>
    <dbReference type="NCBI Taxonomy" id="2784346"/>
    <lineage>
        <taxon>Bacteria</taxon>
        <taxon>Bacillati</taxon>
        <taxon>Actinomycetota</taxon>
        <taxon>Actinomycetes</taxon>
        <taxon>Kitasatosporales</taxon>
        <taxon>Streptomycetaceae</taxon>
        <taxon>Actinacidiphila</taxon>
    </lineage>
</organism>
<dbReference type="Gene3D" id="1.20.1640.10">
    <property type="entry name" value="Multidrug efflux transporter AcrB transmembrane domain"/>
    <property type="match status" value="2"/>
</dbReference>
<feature type="transmembrane region" description="Helical" evidence="7">
    <location>
        <begin position="677"/>
        <end position="700"/>
    </location>
</feature>
<keyword evidence="4 7" id="KW-1133">Transmembrane helix</keyword>
<dbReference type="EMBL" id="JADKYB010000012">
    <property type="protein sequence ID" value="MBM9507387.1"/>
    <property type="molecule type" value="Genomic_DNA"/>
</dbReference>
<feature type="compositionally biased region" description="Pro residues" evidence="6">
    <location>
        <begin position="725"/>
        <end position="745"/>
    </location>
</feature>
<evidence type="ECO:0000256" key="1">
    <source>
        <dbReference type="ARBA" id="ARBA00004651"/>
    </source>
</evidence>
<feature type="region of interest" description="Disordered" evidence="6">
    <location>
        <begin position="722"/>
        <end position="745"/>
    </location>
</feature>
<evidence type="ECO:0000256" key="5">
    <source>
        <dbReference type="ARBA" id="ARBA00023136"/>
    </source>
</evidence>
<feature type="transmembrane region" description="Helical" evidence="7">
    <location>
        <begin position="528"/>
        <end position="549"/>
    </location>
</feature>
<accession>A0ABS2TWC3</accession>
<evidence type="ECO:0000256" key="2">
    <source>
        <dbReference type="ARBA" id="ARBA00022475"/>
    </source>
</evidence>
<dbReference type="RefSeq" id="WP_205359269.1">
    <property type="nucleotide sequence ID" value="NZ_JADKYB010000012.1"/>
</dbReference>
<keyword evidence="5 7" id="KW-0472">Membrane</keyword>
<evidence type="ECO:0000256" key="7">
    <source>
        <dbReference type="SAM" id="Phobius"/>
    </source>
</evidence>
<dbReference type="Proteomes" id="UP000749040">
    <property type="component" value="Unassembled WGS sequence"/>
</dbReference>
<dbReference type="InterPro" id="IPR004869">
    <property type="entry name" value="MMPL_dom"/>
</dbReference>
<evidence type="ECO:0000256" key="6">
    <source>
        <dbReference type="SAM" id="MobiDB-lite"/>
    </source>
</evidence>
<protein>
    <submittedName>
        <fullName evidence="9">MMPL family transporter</fullName>
    </submittedName>
</protein>
<dbReference type="InterPro" id="IPR000731">
    <property type="entry name" value="SSD"/>
</dbReference>
<keyword evidence="10" id="KW-1185">Reference proteome</keyword>
<keyword evidence="3 7" id="KW-0812">Transmembrane</keyword>
<feature type="transmembrane region" description="Helical" evidence="7">
    <location>
        <begin position="373"/>
        <end position="391"/>
    </location>
</feature>
<dbReference type="PANTHER" id="PTHR33406">
    <property type="entry name" value="MEMBRANE PROTEIN MJ1562-RELATED"/>
    <property type="match status" value="1"/>
</dbReference>
<feature type="transmembrane region" description="Helical" evidence="7">
    <location>
        <begin position="641"/>
        <end position="665"/>
    </location>
</feature>
<dbReference type="SUPFAM" id="SSF82866">
    <property type="entry name" value="Multidrug efflux transporter AcrB transmembrane domain"/>
    <property type="match status" value="2"/>
</dbReference>
<keyword evidence="2" id="KW-1003">Cell membrane</keyword>
<dbReference type="Pfam" id="PF03176">
    <property type="entry name" value="MMPL"/>
    <property type="match status" value="2"/>
</dbReference>